<feature type="domain" description="RNA polymerase III subunit Rpc25" evidence="15">
    <location>
        <begin position="83"/>
        <end position="198"/>
    </location>
</feature>
<keyword evidence="16" id="KW-1185">Reference proteome</keyword>
<dbReference type="InterPro" id="IPR012340">
    <property type="entry name" value="NA-bd_OB-fold"/>
</dbReference>
<evidence type="ECO:0000256" key="12">
    <source>
        <dbReference type="ARBA" id="ARBA00073027"/>
    </source>
</evidence>
<dbReference type="GO" id="GO:0003899">
    <property type="term" value="F:DNA-directed RNA polymerase activity"/>
    <property type="evidence" value="ECO:0007669"/>
    <property type="project" value="InterPro"/>
</dbReference>
<dbReference type="Pfam" id="PF03876">
    <property type="entry name" value="SHS2_Rpb7-N"/>
    <property type="match status" value="1"/>
</dbReference>
<protein>
    <recommendedName>
        <fullName evidence="11">DNA-directed RNA polymerase III subunit RPC8</fullName>
    </recommendedName>
    <alternativeName>
        <fullName evidence="13">DNA-directed RNA polymerase III subunit H</fullName>
    </alternativeName>
    <alternativeName>
        <fullName evidence="12">DNA-directed RNA polymerase III subunit rpc8</fullName>
    </alternativeName>
</protein>
<feature type="domain" description="RNA polymerase Rpb7-like N-terminal" evidence="14">
    <location>
        <begin position="10"/>
        <end position="63"/>
    </location>
</feature>
<dbReference type="PANTHER" id="PTHR12709:SF1">
    <property type="entry name" value="DNA-DIRECTED RNA POLYMERASE III SUBUNIT RPC8"/>
    <property type="match status" value="1"/>
</dbReference>
<dbReference type="InParanoid" id="A0A1W4WXJ1"/>
<dbReference type="GO" id="GO:0003677">
    <property type="term" value="F:DNA binding"/>
    <property type="evidence" value="ECO:0007669"/>
    <property type="project" value="InterPro"/>
</dbReference>
<name>A0A1W4WXJ1_AGRPL</name>
<reference evidence="17" key="1">
    <citation type="submission" date="2025-08" db="UniProtKB">
        <authorList>
            <consortium name="RefSeq"/>
        </authorList>
    </citation>
    <scope>IDENTIFICATION</scope>
    <source>
        <tissue evidence="17">Entire body</tissue>
    </source>
</reference>
<keyword evidence="5" id="KW-0391">Immunity</keyword>
<evidence type="ECO:0000313" key="16">
    <source>
        <dbReference type="Proteomes" id="UP000192223"/>
    </source>
</evidence>
<evidence type="ECO:0000256" key="5">
    <source>
        <dbReference type="ARBA" id="ARBA00022859"/>
    </source>
</evidence>
<evidence type="ECO:0000256" key="1">
    <source>
        <dbReference type="ARBA" id="ARBA00004123"/>
    </source>
</evidence>
<evidence type="ECO:0000259" key="15">
    <source>
        <dbReference type="Pfam" id="PF08292"/>
    </source>
</evidence>
<dbReference type="AlphaFoldDB" id="A0A1W4WXJ1"/>
<dbReference type="FunCoup" id="A0A1W4WXJ1">
    <property type="interactions" value="1275"/>
</dbReference>
<keyword evidence="7" id="KW-0804">Transcription</keyword>
<dbReference type="GeneID" id="108739251"/>
<accession>A0A1W4WXJ1</accession>
<dbReference type="InterPro" id="IPR005576">
    <property type="entry name" value="Rpb7-like_N"/>
</dbReference>
<dbReference type="CDD" id="cd04330">
    <property type="entry name" value="RNAP_III_Rpc25_N"/>
    <property type="match status" value="1"/>
</dbReference>
<dbReference type="Pfam" id="PF08292">
    <property type="entry name" value="RNA_pol_Rbc25"/>
    <property type="match status" value="1"/>
</dbReference>
<comment type="subcellular location">
    <subcellularLocation>
        <location evidence="1">Nucleus</location>
    </subcellularLocation>
</comment>
<evidence type="ECO:0000256" key="2">
    <source>
        <dbReference type="ARBA" id="ARBA00009307"/>
    </source>
</evidence>
<keyword evidence="3 17" id="KW-0240">DNA-directed RNA polymerase</keyword>
<evidence type="ECO:0000313" key="17">
    <source>
        <dbReference type="RefSeq" id="XP_018328574.1"/>
    </source>
</evidence>
<keyword evidence="8" id="KW-0539">Nucleus</keyword>
<evidence type="ECO:0000256" key="13">
    <source>
        <dbReference type="ARBA" id="ARBA00078855"/>
    </source>
</evidence>
<dbReference type="CTD" id="171568"/>
<dbReference type="InterPro" id="IPR004519">
    <property type="entry name" value="RNAP_E/RPC8"/>
</dbReference>
<proteinExistence type="inferred from homology"/>
<dbReference type="InterPro" id="IPR013238">
    <property type="entry name" value="RNA_pol_III_Rbc25"/>
</dbReference>
<keyword evidence="6" id="KW-0051">Antiviral defense</keyword>
<evidence type="ECO:0000256" key="10">
    <source>
        <dbReference type="ARBA" id="ARBA00062626"/>
    </source>
</evidence>
<evidence type="ECO:0000256" key="4">
    <source>
        <dbReference type="ARBA" id="ARBA00022588"/>
    </source>
</evidence>
<dbReference type="RefSeq" id="XP_018328574.1">
    <property type="nucleotide sequence ID" value="XM_018473072.2"/>
</dbReference>
<sequence length="200" mass="22727">MFILTEMKNVIRIPPEYFHIKLNYAIADELNKKLANKVMLNVGLCIALFDITNIKESYILPGDEASHTGVTFRYIVFRPFIEEILLGKIRSCSQEGVHISLGFFDDILIPPTALQHPSRFDETEQAWVWQYDMGDGNKHDLFMDAGESIRFKVTAEVFQETCPSGPALSETRDSIEAKVPYLIKGSINEPGLGLLSWWNN</sequence>
<dbReference type="GO" id="GO:0006384">
    <property type="term" value="P:transcription initiation at RNA polymerase III promoter"/>
    <property type="evidence" value="ECO:0007669"/>
    <property type="project" value="TreeGrafter"/>
</dbReference>
<comment type="similarity">
    <text evidence="2">Belongs to the eukaryotic RPB7/RPC8 RNA polymerase subunit family.</text>
</comment>
<dbReference type="FunFam" id="3.30.1490.120:FF:000002">
    <property type="entry name" value="DNA-directed RNA polymerase III subunit RPC8"/>
    <property type="match status" value="1"/>
</dbReference>
<dbReference type="KEGG" id="apln:108739251"/>
<dbReference type="FunFam" id="2.40.50.140:FF:000130">
    <property type="entry name" value="DNA-directed RNA polymerase III subunit RPC8"/>
    <property type="match status" value="1"/>
</dbReference>
<dbReference type="GO" id="GO:0045087">
    <property type="term" value="P:innate immune response"/>
    <property type="evidence" value="ECO:0007669"/>
    <property type="project" value="UniProtKB-KW"/>
</dbReference>
<comment type="function">
    <text evidence="9">DNA-dependent RNA polymerase catalyzes the transcription of DNA into RNA using the four ribonucleoside triphosphates as substrates. Specific peripheric component of RNA polymerase III (Pol III) which synthesizes small non-coding RNAs including 5S rRNA, snRNAs, tRNAs and miRNAs from at least 500 distinct genomic loci. With CRCP/RPC9 forms a mobile stalk that protrudes from Pol III core and functions primarily in transcription initiation. Pol III plays a key role in sensing and limiting infection by intracellular bacteria and DNA viruses. Acts as nuclear and cytosolic DNA sensor involved in innate immune response. Can sense non-self dsDNA that serves as template for transcription into dsRNA. The non-self RNA polymerase III transcripts, such as Epstein-Barr virus-encoded RNAs (EBERs) induce type I interferon and NF-kappa-B through the RIG-I pathway.</text>
</comment>
<dbReference type="Proteomes" id="UP000192223">
    <property type="component" value="Unplaced"/>
</dbReference>
<dbReference type="InterPro" id="IPR045113">
    <property type="entry name" value="Rpb7-like"/>
</dbReference>
<keyword evidence="4" id="KW-0399">Innate immunity</keyword>
<evidence type="ECO:0000256" key="6">
    <source>
        <dbReference type="ARBA" id="ARBA00023118"/>
    </source>
</evidence>
<evidence type="ECO:0000259" key="14">
    <source>
        <dbReference type="Pfam" id="PF03876"/>
    </source>
</evidence>
<dbReference type="Gene3D" id="2.40.50.140">
    <property type="entry name" value="Nucleic acid-binding proteins"/>
    <property type="match status" value="1"/>
</dbReference>
<dbReference type="Gene3D" id="3.30.1490.120">
    <property type="entry name" value="RNA polymerase Rpb7-like, N-terminal domain"/>
    <property type="match status" value="1"/>
</dbReference>
<dbReference type="GO" id="GO:0051607">
    <property type="term" value="P:defense response to virus"/>
    <property type="evidence" value="ECO:0007669"/>
    <property type="project" value="UniProtKB-KW"/>
</dbReference>
<evidence type="ECO:0000256" key="8">
    <source>
        <dbReference type="ARBA" id="ARBA00023242"/>
    </source>
</evidence>
<gene>
    <name evidence="17" type="primary">LOC108739251</name>
</gene>
<evidence type="ECO:0000256" key="9">
    <source>
        <dbReference type="ARBA" id="ARBA00054245"/>
    </source>
</evidence>
<dbReference type="OrthoDB" id="10256606at2759"/>
<evidence type="ECO:0000256" key="11">
    <source>
        <dbReference type="ARBA" id="ARBA00072526"/>
    </source>
</evidence>
<dbReference type="GO" id="GO:0005666">
    <property type="term" value="C:RNA polymerase III complex"/>
    <property type="evidence" value="ECO:0007669"/>
    <property type="project" value="TreeGrafter"/>
</dbReference>
<dbReference type="PANTHER" id="PTHR12709">
    <property type="entry name" value="DNA-DIRECTED RNA POLYMERASE II, III"/>
    <property type="match status" value="1"/>
</dbReference>
<dbReference type="NCBIfam" id="TIGR00448">
    <property type="entry name" value="rpoE"/>
    <property type="match status" value="1"/>
</dbReference>
<evidence type="ECO:0000256" key="7">
    <source>
        <dbReference type="ARBA" id="ARBA00023163"/>
    </source>
</evidence>
<organism evidence="16 17">
    <name type="scientific">Agrilus planipennis</name>
    <name type="common">Emerald ash borer</name>
    <name type="synonym">Agrilus marcopoli</name>
    <dbReference type="NCBI Taxonomy" id="224129"/>
    <lineage>
        <taxon>Eukaryota</taxon>
        <taxon>Metazoa</taxon>
        <taxon>Ecdysozoa</taxon>
        <taxon>Arthropoda</taxon>
        <taxon>Hexapoda</taxon>
        <taxon>Insecta</taxon>
        <taxon>Pterygota</taxon>
        <taxon>Neoptera</taxon>
        <taxon>Endopterygota</taxon>
        <taxon>Coleoptera</taxon>
        <taxon>Polyphaga</taxon>
        <taxon>Elateriformia</taxon>
        <taxon>Buprestoidea</taxon>
        <taxon>Buprestidae</taxon>
        <taxon>Agrilinae</taxon>
        <taxon>Agrilus</taxon>
    </lineage>
</organism>
<evidence type="ECO:0000256" key="3">
    <source>
        <dbReference type="ARBA" id="ARBA00022478"/>
    </source>
</evidence>
<comment type="subunit">
    <text evidence="10">Component of the RNA polymerase III complex consisting of 17 subunits: a ten-subunit horseshoe-shaped catalytic core composed of POLR3A/RPC1, POLR3B/RPC2, POLR1C/RPAC1, POLR1D/RPAC2, POLR3K/RPC10, POLR2E/RPABC1, POLR2F/RPABC2, POLR2H/RPABC3, POLR2K/RPABC4 and POLR2L/RPABC5; a mobile stalk composed of two subunits POLR3H/RPC8 and CRCP/RPC9, protruding from the core and functioning primarily in transcription initiation; and additional subunits homologous to general transcription factors of the RNA polymerase II machinery, POLR3C/RPC3-POLR3F/RPC6-POLR3G/RPC7 heterotrimer required for transcription initiation and POLR3D/RPC4-POLR3E/RPC5 heterodimer involved in both transcription initiation and termination. Interacts with CRCP/RPC9. POLR3H/RPC8 and CRCP/RPC9 probably form a Pol III subcomplex.</text>
</comment>
<dbReference type="SUPFAM" id="SSF50249">
    <property type="entry name" value="Nucleic acid-binding proteins"/>
    <property type="match status" value="1"/>
</dbReference>
<dbReference type="STRING" id="224129.A0A1W4WXJ1"/>
<dbReference type="InterPro" id="IPR036898">
    <property type="entry name" value="RNA_pol_Rpb7-like_N_sf"/>
</dbReference>
<dbReference type="SUPFAM" id="SSF88798">
    <property type="entry name" value="N-terminal, heterodimerisation domain of RBP7 (RpoE)"/>
    <property type="match status" value="1"/>
</dbReference>